<dbReference type="Pfam" id="PF13508">
    <property type="entry name" value="Acetyltransf_7"/>
    <property type="match status" value="1"/>
</dbReference>
<dbReference type="Proteomes" id="UP000518878">
    <property type="component" value="Unassembled WGS sequence"/>
</dbReference>
<keyword evidence="3" id="KW-1277">Toxin-antitoxin system</keyword>
<dbReference type="PROSITE" id="PS51186">
    <property type="entry name" value="GNAT"/>
    <property type="match status" value="1"/>
</dbReference>
<accession>A0A7X5TPG8</accession>
<dbReference type="SUPFAM" id="SSF55729">
    <property type="entry name" value="Acyl-CoA N-acyltransferases (Nat)"/>
    <property type="match status" value="1"/>
</dbReference>
<dbReference type="EMBL" id="JAAQTL010000001">
    <property type="protein sequence ID" value="NID14778.1"/>
    <property type="molecule type" value="Genomic_DNA"/>
</dbReference>
<dbReference type="InterPro" id="IPR016181">
    <property type="entry name" value="Acyl_CoA_acyltransferase"/>
</dbReference>
<evidence type="ECO:0000256" key="4">
    <source>
        <dbReference type="ARBA" id="ARBA00022679"/>
    </source>
</evidence>
<name>A0A7X5TPG8_9GAMM</name>
<evidence type="ECO:0000256" key="6">
    <source>
        <dbReference type="ARBA" id="ARBA00049880"/>
    </source>
</evidence>
<dbReference type="RefSeq" id="WP_166698504.1">
    <property type="nucleotide sequence ID" value="NZ_JAAQTL010000001.1"/>
</dbReference>
<evidence type="ECO:0000256" key="1">
    <source>
        <dbReference type="ARBA" id="ARBA00009342"/>
    </source>
</evidence>
<evidence type="ECO:0000313" key="9">
    <source>
        <dbReference type="Proteomes" id="UP000518878"/>
    </source>
</evidence>
<dbReference type="PANTHER" id="PTHR36449">
    <property type="entry name" value="ACETYLTRANSFERASE-RELATED"/>
    <property type="match status" value="1"/>
</dbReference>
<dbReference type="PANTHER" id="PTHR36449:SF1">
    <property type="entry name" value="ACETYLTRANSFERASE"/>
    <property type="match status" value="1"/>
</dbReference>
<dbReference type="Gene3D" id="3.40.630.30">
    <property type="match status" value="1"/>
</dbReference>
<dbReference type="GO" id="GO:0016747">
    <property type="term" value="F:acyltransferase activity, transferring groups other than amino-acyl groups"/>
    <property type="evidence" value="ECO:0007669"/>
    <property type="project" value="InterPro"/>
</dbReference>
<keyword evidence="4 8" id="KW-0808">Transferase</keyword>
<keyword evidence="2" id="KW-0678">Repressor</keyword>
<evidence type="ECO:0000256" key="3">
    <source>
        <dbReference type="ARBA" id="ARBA00022649"/>
    </source>
</evidence>
<comment type="similarity">
    <text evidence="1">Belongs to the acetyltransferase family. GNAT subfamily.</text>
</comment>
<evidence type="ECO:0000256" key="2">
    <source>
        <dbReference type="ARBA" id="ARBA00022491"/>
    </source>
</evidence>
<reference evidence="8 9" key="1">
    <citation type="journal article" date="2006" name="Int. J. Syst. Evol. Microbiol.">
        <title>Dyella yeojuensis sp. nov., isolated from greenhouse soil in Korea.</title>
        <authorList>
            <person name="Kim B.Y."/>
            <person name="Weon H.Y."/>
            <person name="Lee K.H."/>
            <person name="Seok S.J."/>
            <person name="Kwon S.W."/>
            <person name="Go S.J."/>
            <person name="Stackebrandt E."/>
        </authorList>
    </citation>
    <scope>NUCLEOTIDE SEQUENCE [LARGE SCALE GENOMIC DNA]</scope>
    <source>
        <strain evidence="8 9">DSM 17673</strain>
    </source>
</reference>
<dbReference type="InterPro" id="IPR000182">
    <property type="entry name" value="GNAT_dom"/>
</dbReference>
<dbReference type="AlphaFoldDB" id="A0A7X5TPG8"/>
<keyword evidence="9" id="KW-1185">Reference proteome</keyword>
<organism evidence="8 9">
    <name type="scientific">Luteibacter yeojuensis</name>
    <dbReference type="NCBI Taxonomy" id="345309"/>
    <lineage>
        <taxon>Bacteria</taxon>
        <taxon>Pseudomonadati</taxon>
        <taxon>Pseudomonadota</taxon>
        <taxon>Gammaproteobacteria</taxon>
        <taxon>Lysobacterales</taxon>
        <taxon>Rhodanobacteraceae</taxon>
        <taxon>Luteibacter</taxon>
    </lineage>
</organism>
<evidence type="ECO:0000256" key="5">
    <source>
        <dbReference type="ARBA" id="ARBA00023315"/>
    </source>
</evidence>
<keyword evidence="5" id="KW-0012">Acyltransferase</keyword>
<evidence type="ECO:0000259" key="7">
    <source>
        <dbReference type="PROSITE" id="PS51186"/>
    </source>
</evidence>
<sequence>MALTFAVLDGRLHDRASFTCGVTALDDYLRQRAGQHQRDGIATTHVLIDDEQPTRILGYCALSAAQLYLHELRDEDRKRLPAYPVPAMRVGRLAVSQSEKGKGYGQLLLGHAVNLALSVRKAMGVRVLVVDAKDAQVVAFYEGFGFQRTASDSMTLYLPISKPPQGPQPFPRQ</sequence>
<protein>
    <submittedName>
        <fullName evidence="8">GNAT family N-acetyltransferase</fullName>
    </submittedName>
</protein>
<gene>
    <name evidence="8" type="ORF">HBF32_04770</name>
</gene>
<comment type="catalytic activity">
    <reaction evidence="6">
        <text>glycyl-tRNA(Gly) + acetyl-CoA = N-acetylglycyl-tRNA(Gly) + CoA + H(+)</text>
        <dbReference type="Rhea" id="RHEA:81867"/>
        <dbReference type="Rhea" id="RHEA-COMP:9683"/>
        <dbReference type="Rhea" id="RHEA-COMP:19766"/>
        <dbReference type="ChEBI" id="CHEBI:15378"/>
        <dbReference type="ChEBI" id="CHEBI:57287"/>
        <dbReference type="ChEBI" id="CHEBI:57288"/>
        <dbReference type="ChEBI" id="CHEBI:78522"/>
        <dbReference type="ChEBI" id="CHEBI:232036"/>
    </reaction>
</comment>
<proteinExistence type="inferred from homology"/>
<feature type="domain" description="N-acetyltransferase" evidence="7">
    <location>
        <begin position="12"/>
        <end position="165"/>
    </location>
</feature>
<comment type="caution">
    <text evidence="8">The sequence shown here is derived from an EMBL/GenBank/DDBJ whole genome shotgun (WGS) entry which is preliminary data.</text>
</comment>
<evidence type="ECO:0000313" key="8">
    <source>
        <dbReference type="EMBL" id="NID14778.1"/>
    </source>
</evidence>